<sequence>MLVRDWMTSNVITVTKDTTMPEASKIMKENKISQLPVVDKGGRLVGIVSDRDIKAASPSKATTLDVHELYYLIASIKIKDIMSSPAFSVAPTDTVESAALFLLEKDIGSLPVIDDDEKVVGIISDSDIFKVLIAITGAKHGGVQMGFNLPLEPGSLRVILDDLRAHGARVLSILTSMEKADQGRREVYIRIQPMDRSEENAVIDALKEKYNMMYWARERVHPLV</sequence>
<evidence type="ECO:0000259" key="3">
    <source>
        <dbReference type="PROSITE" id="PS51371"/>
    </source>
</evidence>
<dbReference type="AlphaFoldDB" id="A0A7M3MHI2"/>
<reference evidence="4 5" key="1">
    <citation type="submission" date="2018-06" db="EMBL/GenBank/DDBJ databases">
        <title>Complete genome of Desulfovibrio indonesiensis P37SLT.</title>
        <authorList>
            <person name="Crispim J.S."/>
            <person name="Vidigal P.M.P."/>
            <person name="Silva L.C.F."/>
            <person name="Laguardia C.N."/>
            <person name="Araujo L.C."/>
            <person name="Dias R.S."/>
            <person name="Sousa M.P."/>
            <person name="Paula S.O."/>
            <person name="Silva C."/>
        </authorList>
    </citation>
    <scope>NUCLEOTIDE SEQUENCE [LARGE SCALE GENOMIC DNA]</scope>
    <source>
        <strain evidence="4 5">P37SLT</strain>
    </source>
</reference>
<accession>A0A7M3MHI2</accession>
<dbReference type="PANTHER" id="PTHR43080">
    <property type="entry name" value="CBS DOMAIN-CONTAINING PROTEIN CBSX3, MITOCHONDRIAL"/>
    <property type="match status" value="1"/>
</dbReference>
<comment type="caution">
    <text evidence="4">The sequence shown here is derived from an EMBL/GenBank/DDBJ whole genome shotgun (WGS) entry which is preliminary data.</text>
</comment>
<dbReference type="InterPro" id="IPR046342">
    <property type="entry name" value="CBS_dom_sf"/>
</dbReference>
<keyword evidence="5" id="KW-1185">Reference proteome</keyword>
<dbReference type="InterPro" id="IPR051257">
    <property type="entry name" value="Diverse_CBS-Domain"/>
</dbReference>
<dbReference type="SMART" id="SM00116">
    <property type="entry name" value="CBS"/>
    <property type="match status" value="2"/>
</dbReference>
<evidence type="ECO:0000256" key="1">
    <source>
        <dbReference type="ARBA" id="ARBA00023122"/>
    </source>
</evidence>
<keyword evidence="1 2" id="KW-0129">CBS domain</keyword>
<dbReference type="OrthoDB" id="9802114at2"/>
<dbReference type="Pfam" id="PF00571">
    <property type="entry name" value="CBS"/>
    <property type="match status" value="2"/>
</dbReference>
<dbReference type="Proteomes" id="UP000448292">
    <property type="component" value="Unassembled WGS sequence"/>
</dbReference>
<dbReference type="PANTHER" id="PTHR43080:SF2">
    <property type="entry name" value="CBS DOMAIN-CONTAINING PROTEIN"/>
    <property type="match status" value="1"/>
</dbReference>
<gene>
    <name evidence="4" type="ORF">DPQ33_05340</name>
</gene>
<dbReference type="SUPFAM" id="SSF54631">
    <property type="entry name" value="CBS-domain pair"/>
    <property type="match status" value="1"/>
</dbReference>
<dbReference type="CDD" id="cd04584">
    <property type="entry name" value="CBS_pair_AcuB_like"/>
    <property type="match status" value="1"/>
</dbReference>
<evidence type="ECO:0000256" key="2">
    <source>
        <dbReference type="PROSITE-ProRule" id="PRU00703"/>
    </source>
</evidence>
<protein>
    <recommendedName>
        <fullName evidence="3">CBS domain-containing protein</fullName>
    </recommendedName>
</protein>
<dbReference type="Gene3D" id="3.10.580.10">
    <property type="entry name" value="CBS-domain"/>
    <property type="match status" value="1"/>
</dbReference>
<name>A0A7M3MHI2_9BACT</name>
<evidence type="ECO:0000313" key="4">
    <source>
        <dbReference type="EMBL" id="TVM18882.1"/>
    </source>
</evidence>
<dbReference type="EMBL" id="QMIE01000003">
    <property type="protein sequence ID" value="TVM18882.1"/>
    <property type="molecule type" value="Genomic_DNA"/>
</dbReference>
<evidence type="ECO:0000313" key="5">
    <source>
        <dbReference type="Proteomes" id="UP000448292"/>
    </source>
</evidence>
<dbReference type="InterPro" id="IPR000644">
    <property type="entry name" value="CBS_dom"/>
</dbReference>
<dbReference type="RefSeq" id="WP_144302157.1">
    <property type="nucleotide sequence ID" value="NZ_QMIE01000003.1"/>
</dbReference>
<feature type="domain" description="CBS" evidence="3">
    <location>
        <begin position="82"/>
        <end position="140"/>
    </location>
</feature>
<organism evidence="4 5">
    <name type="scientific">Oceanidesulfovibrio indonesiensis</name>
    <dbReference type="NCBI Taxonomy" id="54767"/>
    <lineage>
        <taxon>Bacteria</taxon>
        <taxon>Pseudomonadati</taxon>
        <taxon>Thermodesulfobacteriota</taxon>
        <taxon>Desulfovibrionia</taxon>
        <taxon>Desulfovibrionales</taxon>
        <taxon>Desulfovibrionaceae</taxon>
        <taxon>Oceanidesulfovibrio</taxon>
    </lineage>
</organism>
<feature type="domain" description="CBS" evidence="3">
    <location>
        <begin position="7"/>
        <end position="66"/>
    </location>
</feature>
<dbReference type="PROSITE" id="PS51371">
    <property type="entry name" value="CBS"/>
    <property type="match status" value="2"/>
</dbReference>
<proteinExistence type="predicted"/>